<keyword evidence="2" id="KW-1185">Reference proteome</keyword>
<proteinExistence type="predicted"/>
<dbReference type="EMBL" id="MTYJ01000062">
    <property type="protein sequence ID" value="OQV17294.1"/>
    <property type="molecule type" value="Genomic_DNA"/>
</dbReference>
<reference evidence="2" key="1">
    <citation type="submission" date="2017-01" db="EMBL/GenBank/DDBJ databases">
        <title>Comparative genomics of anhydrobiosis in the tardigrade Hypsibius dujardini.</title>
        <authorList>
            <person name="Yoshida Y."/>
            <person name="Koutsovoulos G."/>
            <person name="Laetsch D."/>
            <person name="Stevens L."/>
            <person name="Kumar S."/>
            <person name="Horikawa D."/>
            <person name="Ishino K."/>
            <person name="Komine S."/>
            <person name="Tomita M."/>
            <person name="Blaxter M."/>
            <person name="Arakawa K."/>
        </authorList>
    </citation>
    <scope>NUCLEOTIDE SEQUENCE [LARGE SCALE GENOMIC DNA]</scope>
    <source>
        <strain evidence="2">Z151</strain>
    </source>
</reference>
<evidence type="ECO:0000313" key="2">
    <source>
        <dbReference type="Proteomes" id="UP000192578"/>
    </source>
</evidence>
<name>A0A1W0WQ20_HYPEX</name>
<dbReference type="Proteomes" id="UP000192578">
    <property type="component" value="Unassembled WGS sequence"/>
</dbReference>
<dbReference type="AlphaFoldDB" id="A0A1W0WQ20"/>
<protein>
    <submittedName>
        <fullName evidence="1">Uncharacterized protein</fullName>
    </submittedName>
</protein>
<evidence type="ECO:0000313" key="1">
    <source>
        <dbReference type="EMBL" id="OQV17294.1"/>
    </source>
</evidence>
<accession>A0A1W0WQ20</accession>
<sequence length="70" mass="7735">MVDASPSGLHVTDTQLNKLKSKWNAAFKTNPFYANQDLRDEPAIPNLPSANAAMEMLAQVLDMTLSENEE</sequence>
<comment type="caution">
    <text evidence="1">The sequence shown here is derived from an EMBL/GenBank/DDBJ whole genome shotgun (WGS) entry which is preliminary data.</text>
</comment>
<gene>
    <name evidence="1" type="ORF">BV898_08545</name>
</gene>
<organism evidence="1 2">
    <name type="scientific">Hypsibius exemplaris</name>
    <name type="common">Freshwater tardigrade</name>
    <dbReference type="NCBI Taxonomy" id="2072580"/>
    <lineage>
        <taxon>Eukaryota</taxon>
        <taxon>Metazoa</taxon>
        <taxon>Ecdysozoa</taxon>
        <taxon>Tardigrada</taxon>
        <taxon>Eutardigrada</taxon>
        <taxon>Parachela</taxon>
        <taxon>Hypsibioidea</taxon>
        <taxon>Hypsibiidae</taxon>
        <taxon>Hypsibius</taxon>
    </lineage>
</organism>
<dbReference type="OrthoDB" id="6158579at2759"/>